<evidence type="ECO:0000313" key="3">
    <source>
        <dbReference type="EMBL" id="TCK27248.1"/>
    </source>
</evidence>
<feature type="chain" id="PRO_5038407561" evidence="2">
    <location>
        <begin position="23"/>
        <end position="188"/>
    </location>
</feature>
<protein>
    <submittedName>
        <fullName evidence="3">Putative lipoprotein with Yx(FWY)xxD motif</fullName>
    </submittedName>
</protein>
<dbReference type="PROSITE" id="PS51257">
    <property type="entry name" value="PROKAR_LIPOPROTEIN"/>
    <property type="match status" value="1"/>
</dbReference>
<dbReference type="GO" id="GO:0043448">
    <property type="term" value="P:alkane catabolic process"/>
    <property type="evidence" value="ECO:0007669"/>
    <property type="project" value="TreeGrafter"/>
</dbReference>
<reference evidence="3 4" key="1">
    <citation type="submission" date="2019-03" db="EMBL/GenBank/DDBJ databases">
        <title>Sequencing the genomes of 1000 actinobacteria strains.</title>
        <authorList>
            <person name="Klenk H.-P."/>
        </authorList>
    </citation>
    <scope>NUCLEOTIDE SEQUENCE [LARGE SCALE GENOMIC DNA]</scope>
    <source>
        <strain evidence="3 4">DSM 44969</strain>
    </source>
</reference>
<dbReference type="PANTHER" id="PTHR39335:SF1">
    <property type="entry name" value="BLL4220 PROTEIN"/>
    <property type="match status" value="1"/>
</dbReference>
<evidence type="ECO:0000256" key="1">
    <source>
        <dbReference type="SAM" id="MobiDB-lite"/>
    </source>
</evidence>
<feature type="compositionally biased region" description="Polar residues" evidence="1">
    <location>
        <begin position="36"/>
        <end position="52"/>
    </location>
</feature>
<dbReference type="AlphaFoldDB" id="A0A4R1HXY9"/>
<keyword evidence="3" id="KW-0449">Lipoprotein</keyword>
<keyword evidence="2" id="KW-0732">Signal</keyword>
<dbReference type="PANTHER" id="PTHR39335">
    <property type="entry name" value="BLL4220 PROTEIN"/>
    <property type="match status" value="1"/>
</dbReference>
<organism evidence="3 4">
    <name type="scientific">Pseudonocardia endophytica</name>
    <dbReference type="NCBI Taxonomy" id="401976"/>
    <lineage>
        <taxon>Bacteria</taxon>
        <taxon>Bacillati</taxon>
        <taxon>Actinomycetota</taxon>
        <taxon>Actinomycetes</taxon>
        <taxon>Pseudonocardiales</taxon>
        <taxon>Pseudonocardiaceae</taxon>
        <taxon>Pseudonocardia</taxon>
    </lineage>
</organism>
<dbReference type="RefSeq" id="WP_132425702.1">
    <property type="nucleotide sequence ID" value="NZ_SMFZ01000001.1"/>
</dbReference>
<gene>
    <name evidence="3" type="ORF">EV378_3115</name>
</gene>
<evidence type="ECO:0000313" key="4">
    <source>
        <dbReference type="Proteomes" id="UP000295560"/>
    </source>
</evidence>
<evidence type="ECO:0000256" key="2">
    <source>
        <dbReference type="SAM" id="SignalP"/>
    </source>
</evidence>
<feature type="region of interest" description="Disordered" evidence="1">
    <location>
        <begin position="28"/>
        <end position="53"/>
    </location>
</feature>
<dbReference type="Pfam" id="PF03640">
    <property type="entry name" value="Lipoprotein_15"/>
    <property type="match status" value="1"/>
</dbReference>
<name>A0A4R1HXY9_PSEEN</name>
<keyword evidence="4" id="KW-1185">Reference proteome</keyword>
<dbReference type="InterPro" id="IPR005297">
    <property type="entry name" value="Lipoprotein_repeat"/>
</dbReference>
<accession>A0A4R1HXY9</accession>
<comment type="caution">
    <text evidence="3">The sequence shown here is derived from an EMBL/GenBank/DDBJ whole genome shotgun (WGS) entry which is preliminary data.</text>
</comment>
<sequence length="188" mass="18941">MTRVHRTVGTAIAGAALLAALAGCGGTPAPAPTAAESHTGSHTMADGQSMSDSEMAGMEGMDMSGHGGDGLALWATQKAGGTVMVTDGDGNPLYRSKADGTAPSRSSCEGPCVAQWQPVTVQPGETPDLLGVQQAAVGMLKRADGGTQLTLGGAPLYRHAGEAVQQPDPKQFAAQGWYIVNPSGQPVT</sequence>
<dbReference type="EMBL" id="SMFZ01000001">
    <property type="protein sequence ID" value="TCK27248.1"/>
    <property type="molecule type" value="Genomic_DNA"/>
</dbReference>
<feature type="signal peptide" evidence="2">
    <location>
        <begin position="1"/>
        <end position="22"/>
    </location>
</feature>
<dbReference type="OrthoDB" id="597632at2"/>
<proteinExistence type="predicted"/>
<dbReference type="Proteomes" id="UP000295560">
    <property type="component" value="Unassembled WGS sequence"/>
</dbReference>